<dbReference type="Gene3D" id="3.40.50.10110">
    <property type="entry name" value="DNA polymerase III subunit chi"/>
    <property type="match status" value="1"/>
</dbReference>
<dbReference type="InterPro" id="IPR036768">
    <property type="entry name" value="PolIII_chi_sf"/>
</dbReference>
<keyword evidence="1" id="KW-0808">Transferase</keyword>
<dbReference type="Pfam" id="PF04364">
    <property type="entry name" value="DNA_pol3_chi"/>
    <property type="match status" value="1"/>
</dbReference>
<dbReference type="EC" id="2.7.7.7" evidence="1"/>
<protein>
    <submittedName>
        <fullName evidence="1">DNA polymerase III subunit chi</fullName>
        <ecNumber evidence="1">2.7.7.7</ecNumber>
    </submittedName>
</protein>
<evidence type="ECO:0000313" key="2">
    <source>
        <dbReference type="Proteomes" id="UP001574673"/>
    </source>
</evidence>
<name>A0ABV4UFN1_9RHOO</name>
<dbReference type="InterPro" id="IPR007459">
    <property type="entry name" value="DNA_pol3_chi"/>
</dbReference>
<comment type="caution">
    <text evidence="1">The sequence shown here is derived from an EMBL/GenBank/DDBJ whole genome shotgun (WGS) entry which is preliminary data.</text>
</comment>
<dbReference type="Proteomes" id="UP001574673">
    <property type="component" value="Unassembled WGS sequence"/>
</dbReference>
<evidence type="ECO:0000313" key="1">
    <source>
        <dbReference type="EMBL" id="MFA9949709.1"/>
    </source>
</evidence>
<sequence length="141" mass="16094">MTQIFFYYNADNRLSAATALIGKVARQKKAMLVYAPDREIADTLDRQLWTQMPTGFVPHVRSDSPLAAETPIIITHDAETATQHERLLNLSAEVPPGFSRFTSLVEIVGQDAQERSDGRERVRFYKDRGYEIRLINLAEKR</sequence>
<proteinExistence type="predicted"/>
<dbReference type="SUPFAM" id="SSF102400">
    <property type="entry name" value="DNA polymerase III chi subunit"/>
    <property type="match status" value="1"/>
</dbReference>
<gene>
    <name evidence="1" type="ORF">ABCS64_05095</name>
</gene>
<organism evidence="1 2">
    <name type="scientific">Dentiradicibacter hellwigii</name>
    <dbReference type="NCBI Taxonomy" id="3149053"/>
    <lineage>
        <taxon>Bacteria</taxon>
        <taxon>Pseudomonadati</taxon>
        <taxon>Pseudomonadota</taxon>
        <taxon>Betaproteobacteria</taxon>
        <taxon>Rhodocyclales</taxon>
        <taxon>Rhodocyclaceae</taxon>
        <taxon>Dentiradicibacter</taxon>
    </lineage>
</organism>
<keyword evidence="2" id="KW-1185">Reference proteome</keyword>
<dbReference type="EMBL" id="JBEUWX010000002">
    <property type="protein sequence ID" value="MFA9949709.1"/>
    <property type="molecule type" value="Genomic_DNA"/>
</dbReference>
<dbReference type="RefSeq" id="WP_418890819.1">
    <property type="nucleotide sequence ID" value="NZ_JBEUWX010000002.1"/>
</dbReference>
<accession>A0ABV4UFN1</accession>
<reference evidence="2" key="1">
    <citation type="submission" date="2024-06" db="EMBL/GenBank/DDBJ databases">
        <title>Radixoralia hellwigii gen. nov., sp nov., isolated from a root canal in the human oral cavity.</title>
        <authorList>
            <person name="Bartsch S."/>
            <person name="Wittmer A."/>
            <person name="Schulz A.-K."/>
            <person name="Neumann-Schaal M."/>
            <person name="Wolf J."/>
            <person name="Gronow S."/>
            <person name="Tennert C."/>
            <person name="Haecker G."/>
            <person name="Cieplik F."/>
            <person name="Al-Ahmad A."/>
        </authorList>
    </citation>
    <scope>NUCLEOTIDE SEQUENCE [LARGE SCALE GENOMIC DNA]</scope>
    <source>
        <strain evidence="2">Wk13</strain>
    </source>
</reference>
<keyword evidence="1" id="KW-0548">Nucleotidyltransferase</keyword>
<dbReference type="PANTHER" id="PTHR38767:SF1">
    <property type="entry name" value="DNA POLYMERASE III SUBUNIT CHI"/>
    <property type="match status" value="1"/>
</dbReference>
<dbReference type="PANTHER" id="PTHR38767">
    <property type="entry name" value="DNA POLYMERASE III SUBUNIT CHI"/>
    <property type="match status" value="1"/>
</dbReference>
<dbReference type="GO" id="GO:0003887">
    <property type="term" value="F:DNA-directed DNA polymerase activity"/>
    <property type="evidence" value="ECO:0007669"/>
    <property type="project" value="UniProtKB-EC"/>
</dbReference>